<protein>
    <submittedName>
        <fullName evidence="1">Uncharacterized protein</fullName>
    </submittedName>
</protein>
<organism evidence="1 2">
    <name type="scientific">Sinanodonta woodiana</name>
    <name type="common">Chinese pond mussel</name>
    <name type="synonym">Anodonta woodiana</name>
    <dbReference type="NCBI Taxonomy" id="1069815"/>
    <lineage>
        <taxon>Eukaryota</taxon>
        <taxon>Metazoa</taxon>
        <taxon>Spiralia</taxon>
        <taxon>Lophotrochozoa</taxon>
        <taxon>Mollusca</taxon>
        <taxon>Bivalvia</taxon>
        <taxon>Autobranchia</taxon>
        <taxon>Heteroconchia</taxon>
        <taxon>Palaeoheterodonta</taxon>
        <taxon>Unionida</taxon>
        <taxon>Unionoidea</taxon>
        <taxon>Unionidae</taxon>
        <taxon>Unioninae</taxon>
        <taxon>Sinanodonta</taxon>
    </lineage>
</organism>
<accession>A0ABD3VEV0</accession>
<dbReference type="Proteomes" id="UP001634394">
    <property type="component" value="Unassembled WGS sequence"/>
</dbReference>
<reference evidence="1 2" key="1">
    <citation type="submission" date="2024-11" db="EMBL/GenBank/DDBJ databases">
        <title>Chromosome-level genome assembly of the freshwater bivalve Anodonta woodiana.</title>
        <authorList>
            <person name="Chen X."/>
        </authorList>
    </citation>
    <scope>NUCLEOTIDE SEQUENCE [LARGE SCALE GENOMIC DNA]</scope>
    <source>
        <strain evidence="1">MN2024</strain>
        <tissue evidence="1">Gills</tissue>
    </source>
</reference>
<comment type="caution">
    <text evidence="1">The sequence shown here is derived from an EMBL/GenBank/DDBJ whole genome shotgun (WGS) entry which is preliminary data.</text>
</comment>
<keyword evidence="2" id="KW-1185">Reference proteome</keyword>
<name>A0ABD3VEV0_SINWO</name>
<gene>
    <name evidence="1" type="ORF">ACJMK2_010277</name>
</gene>
<evidence type="ECO:0000313" key="1">
    <source>
        <dbReference type="EMBL" id="KAL3860109.1"/>
    </source>
</evidence>
<proteinExistence type="predicted"/>
<evidence type="ECO:0000313" key="2">
    <source>
        <dbReference type="Proteomes" id="UP001634394"/>
    </source>
</evidence>
<dbReference type="EMBL" id="JBJQND010000012">
    <property type="protein sequence ID" value="KAL3860109.1"/>
    <property type="molecule type" value="Genomic_DNA"/>
</dbReference>
<feature type="non-terminal residue" evidence="1">
    <location>
        <position position="1"/>
    </location>
</feature>
<sequence>NEIPRTTKVMIALKVVNGAYIKGLYTLNSNGYKGYITRSTGKTPILPYVEMYLGKHRINTNFEKNKKQTGELHISYISLDIPLEAIVKTF</sequence>
<dbReference type="AlphaFoldDB" id="A0ABD3VEV0"/>